<dbReference type="OrthoDB" id="3170447at2"/>
<accession>A0A5N0EJC9</accession>
<dbReference type="PANTHER" id="PTHR33744">
    <property type="entry name" value="CARBOHYDRATE DIACID REGULATOR"/>
    <property type="match status" value="1"/>
</dbReference>
<feature type="domain" description="PucR C-terminal helix-turn-helix" evidence="2">
    <location>
        <begin position="440"/>
        <end position="497"/>
    </location>
</feature>
<dbReference type="InterPro" id="IPR042070">
    <property type="entry name" value="PucR_C-HTH_sf"/>
</dbReference>
<dbReference type="EMBL" id="VXLC01000003">
    <property type="protein sequence ID" value="KAA8889508.1"/>
    <property type="molecule type" value="Genomic_DNA"/>
</dbReference>
<keyword evidence="4" id="KW-1185">Reference proteome</keyword>
<dbReference type="AlphaFoldDB" id="A0A5N0EJC9"/>
<dbReference type="InterPro" id="IPR012914">
    <property type="entry name" value="PucR_dom"/>
</dbReference>
<dbReference type="Proteomes" id="UP000323876">
    <property type="component" value="Unassembled WGS sequence"/>
</dbReference>
<dbReference type="Pfam" id="PF07905">
    <property type="entry name" value="PucR"/>
    <property type="match status" value="1"/>
</dbReference>
<evidence type="ECO:0000313" key="4">
    <source>
        <dbReference type="Proteomes" id="UP000323876"/>
    </source>
</evidence>
<feature type="domain" description="Purine catabolism PurC-like" evidence="1">
    <location>
        <begin position="6"/>
        <end position="119"/>
    </location>
</feature>
<gene>
    <name evidence="3" type="ORF">F3087_11350</name>
</gene>
<dbReference type="InterPro" id="IPR025736">
    <property type="entry name" value="PucR_C-HTH_dom"/>
</dbReference>
<evidence type="ECO:0000259" key="2">
    <source>
        <dbReference type="Pfam" id="PF13556"/>
    </source>
</evidence>
<evidence type="ECO:0000313" key="3">
    <source>
        <dbReference type="EMBL" id="KAA8889508.1"/>
    </source>
</evidence>
<dbReference type="Gene3D" id="1.10.10.2840">
    <property type="entry name" value="PucR C-terminal helix-turn-helix domain"/>
    <property type="match status" value="1"/>
</dbReference>
<organism evidence="3 4">
    <name type="scientific">Nocardia colli</name>
    <dbReference type="NCBI Taxonomy" id="2545717"/>
    <lineage>
        <taxon>Bacteria</taxon>
        <taxon>Bacillati</taxon>
        <taxon>Actinomycetota</taxon>
        <taxon>Actinomycetes</taxon>
        <taxon>Mycobacteriales</taxon>
        <taxon>Nocardiaceae</taxon>
        <taxon>Nocardia</taxon>
    </lineage>
</organism>
<comment type="caution">
    <text evidence="3">The sequence shown here is derived from an EMBL/GenBank/DDBJ whole genome shotgun (WGS) entry which is preliminary data.</text>
</comment>
<dbReference type="Pfam" id="PF13556">
    <property type="entry name" value="HTH_30"/>
    <property type="match status" value="1"/>
</dbReference>
<reference evidence="3 4" key="1">
    <citation type="submission" date="2019-09" db="EMBL/GenBank/DDBJ databases">
        <authorList>
            <person name="Wang X."/>
        </authorList>
    </citation>
    <scope>NUCLEOTIDE SEQUENCE [LARGE SCALE GENOMIC DNA]</scope>
    <source>
        <strain evidence="3 4">CICC 11023</strain>
    </source>
</reference>
<proteinExistence type="predicted"/>
<dbReference type="PANTHER" id="PTHR33744:SF17">
    <property type="entry name" value="CONSERVED PROTEIN"/>
    <property type="match status" value="1"/>
</dbReference>
<sequence>MRLRSLLTLADLGLELLVGEEDQDRFVRWVVTTDLLDPRRYLSGGELVLTGLHWRQHPADSESFVSALADAGVAGLVAGQARYGGVPQDVVDACRRHRIPLFRLPVTVGFAIVTEYINRMFATGRATDLRAALRHNRELAAGDGLGSVLTLIERDFGLRCWVMSSTGRLVAGSTPPPTRAVSAFLEAEHLPVVLRDAEMPCSVFAVDERRVVRAGDWLLVFAADCTEWPAERVAMVTDLAAVVALEHARADDEQRAEVRLAQELVEQIVSGAEPTDLLVRLDLTGLASAAAYIAVAAVIDADMLRPNELRALLREILHGGGPAVALVGGHAIAVLPAHPEAVENITRMVAVLAPGLHGSRLAVGVSGVVDRTGLRVAVEQARSACRLAAGRGGRDSVVGYDELTARTLLLAGVPEDVRLIFQTRLLHPLRTYDRLHRADLVHTLEKFIEVSCAWTRCAELLHIHVNTLRSRIQRIEDLTGRDLSRLEDRASFFLALALR</sequence>
<evidence type="ECO:0000259" key="1">
    <source>
        <dbReference type="Pfam" id="PF07905"/>
    </source>
</evidence>
<dbReference type="InterPro" id="IPR051448">
    <property type="entry name" value="CdaR-like_regulators"/>
</dbReference>
<protein>
    <submittedName>
        <fullName evidence="3">PucR family transcriptional regulator</fullName>
    </submittedName>
</protein>
<name>A0A5N0EJC9_9NOCA</name>
<dbReference type="RefSeq" id="WP_150401781.1">
    <property type="nucleotide sequence ID" value="NZ_VXLC01000003.1"/>
</dbReference>